<reference evidence="2" key="1">
    <citation type="submission" date="2017-07" db="EMBL/GenBank/DDBJ databases">
        <title>Taro Niue Genome Assembly and Annotation.</title>
        <authorList>
            <person name="Atibalentja N."/>
            <person name="Keating K."/>
            <person name="Fields C.J."/>
        </authorList>
    </citation>
    <scope>NUCLEOTIDE SEQUENCE</scope>
    <source>
        <strain evidence="2">Niue_2</strain>
        <tissue evidence="2">Leaf</tissue>
    </source>
</reference>
<proteinExistence type="predicted"/>
<dbReference type="EMBL" id="NMUH01001696">
    <property type="protein sequence ID" value="MQL94625.1"/>
    <property type="molecule type" value="Genomic_DNA"/>
</dbReference>
<feature type="compositionally biased region" description="Polar residues" evidence="1">
    <location>
        <begin position="32"/>
        <end position="41"/>
    </location>
</feature>
<feature type="region of interest" description="Disordered" evidence="1">
    <location>
        <begin position="1"/>
        <end position="76"/>
    </location>
</feature>
<keyword evidence="3" id="KW-1185">Reference proteome</keyword>
<evidence type="ECO:0000313" key="2">
    <source>
        <dbReference type="EMBL" id="MQL94625.1"/>
    </source>
</evidence>
<accession>A0A843VFB7</accession>
<comment type="caution">
    <text evidence="2">The sequence shown here is derived from an EMBL/GenBank/DDBJ whole genome shotgun (WGS) entry which is preliminary data.</text>
</comment>
<dbReference type="AlphaFoldDB" id="A0A843VFB7"/>
<feature type="compositionally biased region" description="Basic residues" evidence="1">
    <location>
        <begin position="20"/>
        <end position="31"/>
    </location>
</feature>
<name>A0A843VFB7_COLES</name>
<dbReference type="Proteomes" id="UP000652761">
    <property type="component" value="Unassembled WGS sequence"/>
</dbReference>
<feature type="compositionally biased region" description="Polar residues" evidence="1">
    <location>
        <begin position="1"/>
        <end position="17"/>
    </location>
</feature>
<gene>
    <name evidence="2" type="ORF">Taro_027283</name>
</gene>
<evidence type="ECO:0000313" key="3">
    <source>
        <dbReference type="Proteomes" id="UP000652761"/>
    </source>
</evidence>
<sequence length="86" mass="9987">MRTQSQKQRETPSQQEQLSHRHRKLRGRHTVHTSSTPTADSRLQPPGRVRLASHSQEHNHNTVVRPNCGPTPDLPTWLRNQCRARQ</sequence>
<protein>
    <submittedName>
        <fullName evidence="2">Uncharacterized protein</fullName>
    </submittedName>
</protein>
<evidence type="ECO:0000256" key="1">
    <source>
        <dbReference type="SAM" id="MobiDB-lite"/>
    </source>
</evidence>
<organism evidence="2 3">
    <name type="scientific">Colocasia esculenta</name>
    <name type="common">Wild taro</name>
    <name type="synonym">Arum esculentum</name>
    <dbReference type="NCBI Taxonomy" id="4460"/>
    <lineage>
        <taxon>Eukaryota</taxon>
        <taxon>Viridiplantae</taxon>
        <taxon>Streptophyta</taxon>
        <taxon>Embryophyta</taxon>
        <taxon>Tracheophyta</taxon>
        <taxon>Spermatophyta</taxon>
        <taxon>Magnoliopsida</taxon>
        <taxon>Liliopsida</taxon>
        <taxon>Araceae</taxon>
        <taxon>Aroideae</taxon>
        <taxon>Colocasieae</taxon>
        <taxon>Colocasia</taxon>
    </lineage>
</organism>